<dbReference type="AlphaFoldDB" id="A0A382WV54"/>
<name>A0A382WV54_9ZZZZ</name>
<dbReference type="Gene3D" id="2.40.40.20">
    <property type="match status" value="1"/>
</dbReference>
<dbReference type="EMBL" id="UINC01162768">
    <property type="protein sequence ID" value="SVD62702.1"/>
    <property type="molecule type" value="Genomic_DNA"/>
</dbReference>
<gene>
    <name evidence="1" type="ORF">METZ01_LOCUS415556</name>
</gene>
<organism evidence="1">
    <name type="scientific">marine metagenome</name>
    <dbReference type="NCBI Taxonomy" id="408172"/>
    <lineage>
        <taxon>unclassified sequences</taxon>
        <taxon>metagenomes</taxon>
        <taxon>ecological metagenomes</taxon>
    </lineage>
</organism>
<protein>
    <recommendedName>
        <fullName evidence="2">Molybdopterin dinucleotide-binding domain-containing protein</fullName>
    </recommendedName>
</protein>
<dbReference type="SUPFAM" id="SSF50692">
    <property type="entry name" value="ADC-like"/>
    <property type="match status" value="1"/>
</dbReference>
<dbReference type="InterPro" id="IPR009010">
    <property type="entry name" value="Asp_de-COase-like_dom_sf"/>
</dbReference>
<reference evidence="1" key="1">
    <citation type="submission" date="2018-05" db="EMBL/GenBank/DDBJ databases">
        <authorList>
            <person name="Lanie J.A."/>
            <person name="Ng W.-L."/>
            <person name="Kazmierczak K.M."/>
            <person name="Andrzejewski T.M."/>
            <person name="Davidsen T.M."/>
            <person name="Wayne K.J."/>
            <person name="Tettelin H."/>
            <person name="Glass J.I."/>
            <person name="Rusch D."/>
            <person name="Podicherti R."/>
            <person name="Tsui H.-C.T."/>
            <person name="Winkler M.E."/>
        </authorList>
    </citation>
    <scope>NUCLEOTIDE SEQUENCE</scope>
</reference>
<accession>A0A382WV54</accession>
<evidence type="ECO:0008006" key="2">
    <source>
        <dbReference type="Google" id="ProtNLM"/>
    </source>
</evidence>
<sequence>MSTGAWYDPEAPDRKGSLHKHGNVIVLTLDKRTSNLDQGCVAHTSLVEIERNECEAPPVTTFLPLGIISEIERIATV</sequence>
<proteinExistence type="predicted"/>
<evidence type="ECO:0000313" key="1">
    <source>
        <dbReference type="EMBL" id="SVD62702.1"/>
    </source>
</evidence>